<reference evidence="1" key="1">
    <citation type="submission" date="2022-07" db="EMBL/GenBank/DDBJ databases">
        <title>Genome Sequence of Lecanicillium saksenae.</title>
        <authorList>
            <person name="Buettner E."/>
        </authorList>
    </citation>
    <scope>NUCLEOTIDE SEQUENCE</scope>
    <source>
        <strain evidence="1">VT-O1</strain>
    </source>
</reference>
<accession>A0ACC1QUH5</accession>
<organism evidence="1 2">
    <name type="scientific">Lecanicillium saksenae</name>
    <dbReference type="NCBI Taxonomy" id="468837"/>
    <lineage>
        <taxon>Eukaryota</taxon>
        <taxon>Fungi</taxon>
        <taxon>Dikarya</taxon>
        <taxon>Ascomycota</taxon>
        <taxon>Pezizomycotina</taxon>
        <taxon>Sordariomycetes</taxon>
        <taxon>Hypocreomycetidae</taxon>
        <taxon>Hypocreales</taxon>
        <taxon>Cordycipitaceae</taxon>
        <taxon>Lecanicillium</taxon>
    </lineage>
</organism>
<dbReference type="EMBL" id="JANAKD010000653">
    <property type="protein sequence ID" value="KAJ3491272.1"/>
    <property type="molecule type" value="Genomic_DNA"/>
</dbReference>
<evidence type="ECO:0000313" key="2">
    <source>
        <dbReference type="Proteomes" id="UP001148737"/>
    </source>
</evidence>
<gene>
    <name evidence="1" type="ORF">NLG97_g5628</name>
</gene>
<sequence>MFAAHVMPLLVMGNSVRPDVKALASTTLLFLSIFISSITPRDWITPIGSRDARKSGPSQEETASWLDYWCTFGRLTPLITRGWDGNITTEDLASLPWNYQPKVLLQTITHLRQKHRSTARTLYAFLWLDMSIAAVSASLFFITELIKPLGMYYLLDYLANPAEAVFHPYLWLLVIMFGKLFGAVVQQQLAFHSGRASLKLQIALTSEIYNYSMKSRELDHDFLSSAAKGAKRSSTGLLTNLISTDVKTIMQGRILIMVIFGGPVGGIIGLVSLYKIVGWPCLLGLAITLLGTPITAWISRYASDAEETAKDAQDARISLSTEYFRSIKIVKYFAWEDSVASQMEKGRDDEQRQLWKVGLLSTMSASVAYIIPSLALVVVFALYSGVQGHPMTASIAFITIDLMEIIRDGTTAVSTVGRMSPKIQLSMKRIDRYIAAVSERHTFPEGDLRIQDATFRRTTSAEFKLRNISIDFVHGGLNVVVGQSGSGKTSLLLSILGETVLETGSVSKPTNVAFAPQSPWLQSKSFRDNILFTSVYNATRYWRVIKACCLDVDLEELPDGDMTNIGENGQLLSGGQRARLSLARALLSDAPLLLLDDIFSALDSTTSISVWNNVFCSSLLDGRTVVLVTQVPWIAAEGDCVVTMKNGSATPATNTVNRQPKSFANPNSQDISCNSAKEAKKKGESDSGSKVKGEKGAPSPQIGCESRFQWIEYISYFGTSFTIAMTSFSLVIFILAGMASELWLTSWVDIENRQSSSHATAYYLRVYVFLSLFTIFSDGVTNLAFMRGSWAAAGKLHSLFVHAVLNTSIGWLENTSLGHIMGRLSSDIDSLDQNVSEPLREFLDEALKAIMMLGAITGLLPLIVAPAIILSGVGALIGEAYSRAIKLVKKIASSAQAPVISRLSETMDGMVVIRARTENVQSAFDQTIFGLLYSSARAAAAQRDCDQWLKFRMSLLSALINVLAGVFALRARGSISAGLVGFSLAQASSLSNGLLRLIFKLNELNISLQSFHRVKEYCDLPPEEETCGKDETPNLDPCWPQSSRVEFRNVTVRYSLGGADVLKNVILSLLRFTHIVSGTILYDGVDITTVPRKKLRQAIGMVPQDALLFQGTIRINLDPSNSIPESELSETVSAFASLGSMRTQTGEQDGLTLDTPVSPDGNNFSHGQRQVLSLCRAVVRKTKLTILDEATSSVDSGTDCAMQDILRTQLRGDNEKGSGLITVAHRLKTILDYDKVLVLGFGEVLEIGSPKELLSSKGKFYDMVKDSGGTE</sequence>
<protein>
    <submittedName>
        <fullName evidence="1">Uncharacterized protein</fullName>
    </submittedName>
</protein>
<proteinExistence type="predicted"/>
<evidence type="ECO:0000313" key="1">
    <source>
        <dbReference type="EMBL" id="KAJ3491272.1"/>
    </source>
</evidence>
<keyword evidence="2" id="KW-1185">Reference proteome</keyword>
<name>A0ACC1QUH5_9HYPO</name>
<comment type="caution">
    <text evidence="1">The sequence shown here is derived from an EMBL/GenBank/DDBJ whole genome shotgun (WGS) entry which is preliminary data.</text>
</comment>
<dbReference type="Proteomes" id="UP001148737">
    <property type="component" value="Unassembled WGS sequence"/>
</dbReference>